<reference evidence="7 8" key="1">
    <citation type="journal article" date="2024" name="G3 (Bethesda)">
        <title>Genome assembly of Hibiscus sabdariffa L. provides insights into metabolisms of medicinal natural products.</title>
        <authorList>
            <person name="Kim T."/>
        </authorList>
    </citation>
    <scope>NUCLEOTIDE SEQUENCE [LARGE SCALE GENOMIC DNA]</scope>
    <source>
        <strain evidence="7">TK-2024</strain>
        <tissue evidence="7">Old leaves</tissue>
    </source>
</reference>
<dbReference type="InterPro" id="IPR007145">
    <property type="entry name" value="MAP65_Ase1_PRC1"/>
</dbReference>
<keyword evidence="6" id="KW-1133">Transmembrane helix</keyword>
<name>A0ABR2U9P7_9ROSI</name>
<dbReference type="PANTHER" id="PTHR19321:SF41">
    <property type="entry name" value="FASCETTO-RELATED"/>
    <property type="match status" value="1"/>
</dbReference>
<keyword evidence="6" id="KW-0812">Transmembrane</keyword>
<keyword evidence="6" id="KW-0472">Membrane</keyword>
<sequence length="244" mass="27497">MDNQIAKAKEKALTRKEILDRVEKWMSACEEESWLEDYNWDENRYNASRDEHLNIKRAEKARILVNKNSKYNHLKSYLQYGDHVPLVHVMNMQCLDKSEKKKSGDLGFRLGLISFGLLTFMVKSGWVRIIFKSSPIFRIESALKGQKKFGEQQNTKQEAVFGSRPSSARPSGPKKVVGPRANGGANGTPNRRLSLNTNQNDSKSAAKNERRDSVKLAGLARCIAISKEDVASHVFETDTSPASP</sequence>
<organism evidence="7 8">
    <name type="scientific">Hibiscus sabdariffa</name>
    <name type="common">roselle</name>
    <dbReference type="NCBI Taxonomy" id="183260"/>
    <lineage>
        <taxon>Eukaryota</taxon>
        <taxon>Viridiplantae</taxon>
        <taxon>Streptophyta</taxon>
        <taxon>Embryophyta</taxon>
        <taxon>Tracheophyta</taxon>
        <taxon>Spermatophyta</taxon>
        <taxon>Magnoliopsida</taxon>
        <taxon>eudicotyledons</taxon>
        <taxon>Gunneridae</taxon>
        <taxon>Pentapetalae</taxon>
        <taxon>rosids</taxon>
        <taxon>malvids</taxon>
        <taxon>Malvales</taxon>
        <taxon>Malvaceae</taxon>
        <taxon>Malvoideae</taxon>
        <taxon>Hibiscus</taxon>
    </lineage>
</organism>
<feature type="region of interest" description="Disordered" evidence="5">
    <location>
        <begin position="148"/>
        <end position="212"/>
    </location>
</feature>
<evidence type="ECO:0000256" key="1">
    <source>
        <dbReference type="ARBA" id="ARBA00004245"/>
    </source>
</evidence>
<dbReference type="Gene3D" id="1.20.58.1520">
    <property type="match status" value="1"/>
</dbReference>
<evidence type="ECO:0000313" key="8">
    <source>
        <dbReference type="Proteomes" id="UP001396334"/>
    </source>
</evidence>
<evidence type="ECO:0000313" key="7">
    <source>
        <dbReference type="EMBL" id="KAK9046253.1"/>
    </source>
</evidence>
<dbReference type="PANTHER" id="PTHR19321">
    <property type="entry name" value="PROTEIN REGULATOR OF CYTOKINESIS 1 PRC1-RELATED"/>
    <property type="match status" value="1"/>
</dbReference>
<protein>
    <submittedName>
        <fullName evidence="7">Uncharacterized protein</fullName>
    </submittedName>
</protein>
<evidence type="ECO:0000256" key="6">
    <source>
        <dbReference type="SAM" id="Phobius"/>
    </source>
</evidence>
<keyword evidence="4" id="KW-0206">Cytoskeleton</keyword>
<dbReference type="EMBL" id="JBBPBN010000001">
    <property type="protein sequence ID" value="KAK9046253.1"/>
    <property type="molecule type" value="Genomic_DNA"/>
</dbReference>
<gene>
    <name evidence="7" type="ORF">V6N11_052146</name>
</gene>
<dbReference type="Proteomes" id="UP001396334">
    <property type="component" value="Unassembled WGS sequence"/>
</dbReference>
<feature type="compositionally biased region" description="Low complexity" evidence="5">
    <location>
        <begin position="162"/>
        <end position="173"/>
    </location>
</feature>
<comment type="similarity">
    <text evidence="2">Belongs to the MAP65/ASE1 family.</text>
</comment>
<evidence type="ECO:0000256" key="5">
    <source>
        <dbReference type="SAM" id="MobiDB-lite"/>
    </source>
</evidence>
<evidence type="ECO:0000256" key="2">
    <source>
        <dbReference type="ARBA" id="ARBA00006187"/>
    </source>
</evidence>
<evidence type="ECO:0000256" key="3">
    <source>
        <dbReference type="ARBA" id="ARBA00022701"/>
    </source>
</evidence>
<feature type="compositionally biased region" description="Polar residues" evidence="5">
    <location>
        <begin position="187"/>
        <end position="203"/>
    </location>
</feature>
<accession>A0ABR2U9P7</accession>
<dbReference type="Pfam" id="PF03999">
    <property type="entry name" value="MAP65_ASE1"/>
    <property type="match status" value="1"/>
</dbReference>
<keyword evidence="3" id="KW-0493">Microtubule</keyword>
<keyword evidence="4" id="KW-0963">Cytoplasm</keyword>
<keyword evidence="8" id="KW-1185">Reference proteome</keyword>
<proteinExistence type="inferred from homology"/>
<feature type="transmembrane region" description="Helical" evidence="6">
    <location>
        <begin position="106"/>
        <end position="126"/>
    </location>
</feature>
<evidence type="ECO:0000256" key="4">
    <source>
        <dbReference type="ARBA" id="ARBA00023212"/>
    </source>
</evidence>
<comment type="caution">
    <text evidence="7">The sequence shown here is derived from an EMBL/GenBank/DDBJ whole genome shotgun (WGS) entry which is preliminary data.</text>
</comment>
<comment type="subcellular location">
    <subcellularLocation>
        <location evidence="1">Cytoplasm</location>
        <location evidence="1">Cytoskeleton</location>
    </subcellularLocation>
</comment>